<organism evidence="3 4">
    <name type="scientific">Crassostrea virginica</name>
    <name type="common">Eastern oyster</name>
    <dbReference type="NCBI Taxonomy" id="6565"/>
    <lineage>
        <taxon>Eukaryota</taxon>
        <taxon>Metazoa</taxon>
        <taxon>Spiralia</taxon>
        <taxon>Lophotrochozoa</taxon>
        <taxon>Mollusca</taxon>
        <taxon>Bivalvia</taxon>
        <taxon>Autobranchia</taxon>
        <taxon>Pteriomorphia</taxon>
        <taxon>Ostreida</taxon>
        <taxon>Ostreoidea</taxon>
        <taxon>Ostreidae</taxon>
        <taxon>Crassostrea</taxon>
    </lineage>
</organism>
<dbReference type="RefSeq" id="XP_022296302.1">
    <property type="nucleotide sequence ID" value="XM_022440594.1"/>
</dbReference>
<dbReference type="PANTHER" id="PTHR25462">
    <property type="entry name" value="BONUS, ISOFORM C-RELATED"/>
    <property type="match status" value="1"/>
</dbReference>
<dbReference type="SMART" id="SM00336">
    <property type="entry name" value="BBOX"/>
    <property type="match status" value="2"/>
</dbReference>
<keyword evidence="1" id="KW-0862">Zinc</keyword>
<dbReference type="Gene3D" id="3.30.160.60">
    <property type="entry name" value="Classic Zinc Finger"/>
    <property type="match status" value="1"/>
</dbReference>
<dbReference type="Gene3D" id="2.120.10.30">
    <property type="entry name" value="TolB, C-terminal domain"/>
    <property type="match status" value="1"/>
</dbReference>
<dbReference type="KEGG" id="cvn:111106072"/>
<keyword evidence="3" id="KW-1185">Reference proteome</keyword>
<dbReference type="CDD" id="cd19757">
    <property type="entry name" value="Bbox1"/>
    <property type="match status" value="1"/>
</dbReference>
<dbReference type="InterPro" id="IPR000315">
    <property type="entry name" value="Znf_B-box"/>
</dbReference>
<dbReference type="GeneID" id="111106072"/>
<keyword evidence="1" id="KW-0479">Metal-binding</keyword>
<sequence length="555" mass="63545">MSLSKQVAVETSCDFCESAVQVTWFCRDCVNNMCEHCKRTHTKIPLCRNHVLLPISEEQSAPKARATVFFDCPDHAQACQFQCRTCNRQICVLCLTSTHKSHDFLALNDYAKLTREHLYLTLNSKSKEAHAITDTLNTLATHKETYDDWVNQKLKEVDEVFDHLAKDLEILRTDIHDKVEQKRNNDIIAMDQQHQRGYDFRERLQYQVKQLGSELDHCNDHELTDLKFKIETECTNLRENLTVELPKLPIVRMMHNPEEFKDILIKVLTKIAKTDLFTLTTATSFDVDRETPHFREDLHLDLTVKLPGCKYIWSIAARDDGKMWIGTEDKKLRLVDNFGNTVKCLQMSHCAAHLTVLTSGDVLCSNGYGIDRTSTIHKVSLNFDVSTFSRLSQTVEVGPLASTIHGNVLVGIRNSIGRGEVLHLSPNGKTINKVAQVTKEIERLTTNDEDHVFIKDASCIWIMSIKGEFLNQIELRGELKGVRGLVCDRFGNLVCFRPGDSNNIRVFSSRGSLLKQFRFSLKSCNERELDIGDIDANDFIWLREEESIHILKYLV</sequence>
<dbReference type="SUPFAM" id="SSF58113">
    <property type="entry name" value="Apolipoprotein A-I"/>
    <property type="match status" value="1"/>
</dbReference>
<evidence type="ECO:0000313" key="3">
    <source>
        <dbReference type="Proteomes" id="UP000694844"/>
    </source>
</evidence>
<feature type="domain" description="B box-type" evidence="2">
    <location>
        <begin position="72"/>
        <end position="107"/>
    </location>
</feature>
<dbReference type="GO" id="GO:0008270">
    <property type="term" value="F:zinc ion binding"/>
    <property type="evidence" value="ECO:0007669"/>
    <property type="project" value="UniProtKB-KW"/>
</dbReference>
<accession>A0A8B8AYS5</accession>
<dbReference type="OrthoDB" id="6106283at2759"/>
<dbReference type="InterPro" id="IPR047153">
    <property type="entry name" value="TRIM45/56/19-like"/>
</dbReference>
<keyword evidence="1" id="KW-0863">Zinc-finger</keyword>
<dbReference type="InterPro" id="IPR011042">
    <property type="entry name" value="6-blade_b-propeller_TolB-like"/>
</dbReference>
<dbReference type="PROSITE" id="PS50119">
    <property type="entry name" value="ZF_BBOX"/>
    <property type="match status" value="2"/>
</dbReference>
<evidence type="ECO:0000259" key="2">
    <source>
        <dbReference type="PROSITE" id="PS50119"/>
    </source>
</evidence>
<dbReference type="SUPFAM" id="SSF57845">
    <property type="entry name" value="B-box zinc-binding domain"/>
    <property type="match status" value="1"/>
</dbReference>
<name>A0A8B8AYS5_CRAVI</name>
<dbReference type="Proteomes" id="UP000694844">
    <property type="component" value="Chromosome 8"/>
</dbReference>
<dbReference type="PANTHER" id="PTHR25462:SF296">
    <property type="entry name" value="MEIOTIC P26, ISOFORM F"/>
    <property type="match status" value="1"/>
</dbReference>
<dbReference type="SUPFAM" id="SSF63829">
    <property type="entry name" value="Calcium-dependent phosphotriesterase"/>
    <property type="match status" value="1"/>
</dbReference>
<evidence type="ECO:0000256" key="1">
    <source>
        <dbReference type="PROSITE-ProRule" id="PRU00024"/>
    </source>
</evidence>
<feature type="domain" description="B box-type" evidence="2">
    <location>
        <begin position="13"/>
        <end position="55"/>
    </location>
</feature>
<gene>
    <name evidence="4" type="primary">LOC111106072</name>
</gene>
<protein>
    <submittedName>
        <fullName evidence="4">Uncharacterized protein LOC111106072</fullName>
    </submittedName>
</protein>
<evidence type="ECO:0000313" key="4">
    <source>
        <dbReference type="RefSeq" id="XP_022296302.1"/>
    </source>
</evidence>
<reference evidence="4" key="1">
    <citation type="submission" date="2025-08" db="UniProtKB">
        <authorList>
            <consortium name="RefSeq"/>
        </authorList>
    </citation>
    <scope>IDENTIFICATION</scope>
    <source>
        <tissue evidence="4">Whole sample</tissue>
    </source>
</reference>
<proteinExistence type="predicted"/>
<dbReference type="Pfam" id="PF00643">
    <property type="entry name" value="zf-B_box"/>
    <property type="match status" value="1"/>
</dbReference>
<dbReference type="AlphaFoldDB" id="A0A8B8AYS5"/>